<evidence type="ECO:0000256" key="9">
    <source>
        <dbReference type="SAM" id="Phobius"/>
    </source>
</evidence>
<feature type="region of interest" description="Disordered" evidence="8">
    <location>
        <begin position="432"/>
        <end position="468"/>
    </location>
</feature>
<feature type="transmembrane region" description="Helical" evidence="9">
    <location>
        <begin position="231"/>
        <end position="249"/>
    </location>
</feature>
<comment type="subcellular location">
    <subcellularLocation>
        <location evidence="1">Membrane</location>
        <topology evidence="1">Multi-pass membrane protein</topology>
    </subcellularLocation>
</comment>
<dbReference type="Proteomes" id="UP000604046">
    <property type="component" value="Unassembled WGS sequence"/>
</dbReference>
<name>A0A812PQM9_9DINO</name>
<dbReference type="SUPFAM" id="SSF48452">
    <property type="entry name" value="TPR-like"/>
    <property type="match status" value="1"/>
</dbReference>
<keyword evidence="7 9" id="KW-0472">Membrane</keyword>
<dbReference type="PANTHER" id="PTHR31488">
    <property type="entry name" value="DPY-19-LIKE 1, LIKE (H. SAPIENS)"/>
    <property type="match status" value="1"/>
</dbReference>
<accession>A0A812PQM9</accession>
<keyword evidence="6 9" id="KW-1133">Transmembrane helix</keyword>
<dbReference type="OrthoDB" id="537915at2759"/>
<dbReference type="Gene3D" id="1.25.40.10">
    <property type="entry name" value="Tetratricopeptide repeat domain"/>
    <property type="match status" value="1"/>
</dbReference>
<comment type="similarity">
    <text evidence="2">Belongs to the dpy-19 family.</text>
</comment>
<organism evidence="10 11">
    <name type="scientific">Symbiodinium natans</name>
    <dbReference type="NCBI Taxonomy" id="878477"/>
    <lineage>
        <taxon>Eukaryota</taxon>
        <taxon>Sar</taxon>
        <taxon>Alveolata</taxon>
        <taxon>Dinophyceae</taxon>
        <taxon>Suessiales</taxon>
        <taxon>Symbiodiniaceae</taxon>
        <taxon>Symbiodinium</taxon>
    </lineage>
</organism>
<evidence type="ECO:0000256" key="3">
    <source>
        <dbReference type="ARBA" id="ARBA00022676"/>
    </source>
</evidence>
<dbReference type="PANTHER" id="PTHR31488:SF1">
    <property type="entry name" value="C-MANNOSYLTRANSFERASE DPY19L1"/>
    <property type="match status" value="1"/>
</dbReference>
<dbReference type="InterPro" id="IPR018732">
    <property type="entry name" value="Dpy-19/Dpy-19-like"/>
</dbReference>
<evidence type="ECO:0000256" key="7">
    <source>
        <dbReference type="ARBA" id="ARBA00023136"/>
    </source>
</evidence>
<evidence type="ECO:0000313" key="11">
    <source>
        <dbReference type="Proteomes" id="UP000604046"/>
    </source>
</evidence>
<protein>
    <submittedName>
        <fullName evidence="10">DPY19L3 protein</fullName>
    </submittedName>
</protein>
<keyword evidence="5 9" id="KW-0812">Transmembrane</keyword>
<evidence type="ECO:0000256" key="4">
    <source>
        <dbReference type="ARBA" id="ARBA00022679"/>
    </source>
</evidence>
<dbReference type="GO" id="GO:0005637">
    <property type="term" value="C:nuclear inner membrane"/>
    <property type="evidence" value="ECO:0007669"/>
    <property type="project" value="TreeGrafter"/>
</dbReference>
<gene>
    <name evidence="10" type="primary">DPY19L3</name>
    <name evidence="10" type="ORF">SNAT2548_LOCUS17969</name>
</gene>
<feature type="compositionally biased region" description="Basic and acidic residues" evidence="8">
    <location>
        <begin position="432"/>
        <end position="446"/>
    </location>
</feature>
<keyword evidence="11" id="KW-1185">Reference proteome</keyword>
<dbReference type="InterPro" id="IPR011990">
    <property type="entry name" value="TPR-like_helical_dom_sf"/>
</dbReference>
<feature type="transmembrane region" description="Helical" evidence="9">
    <location>
        <begin position="7"/>
        <end position="26"/>
    </location>
</feature>
<dbReference type="Pfam" id="PF10034">
    <property type="entry name" value="Dpy19"/>
    <property type="match status" value="1"/>
</dbReference>
<keyword evidence="4" id="KW-0808">Transferase</keyword>
<feature type="transmembrane region" description="Helical" evidence="9">
    <location>
        <begin position="256"/>
        <end position="276"/>
    </location>
</feature>
<feature type="transmembrane region" description="Helical" evidence="9">
    <location>
        <begin position="478"/>
        <end position="497"/>
    </location>
</feature>
<feature type="transmembrane region" description="Helical" evidence="9">
    <location>
        <begin position="533"/>
        <end position="552"/>
    </location>
</feature>
<feature type="transmembrane region" description="Helical" evidence="9">
    <location>
        <begin position="314"/>
        <end position="334"/>
    </location>
</feature>
<reference evidence="10" key="1">
    <citation type="submission" date="2021-02" db="EMBL/GenBank/DDBJ databases">
        <authorList>
            <person name="Dougan E. K."/>
            <person name="Rhodes N."/>
            <person name="Thang M."/>
            <person name="Chan C."/>
        </authorList>
    </citation>
    <scope>NUCLEOTIDE SEQUENCE</scope>
</reference>
<feature type="transmembrane region" description="Helical" evidence="9">
    <location>
        <begin position="503"/>
        <end position="521"/>
    </location>
</feature>
<feature type="transmembrane region" description="Helical" evidence="9">
    <location>
        <begin position="208"/>
        <end position="225"/>
    </location>
</feature>
<dbReference type="GO" id="GO:0000030">
    <property type="term" value="F:mannosyltransferase activity"/>
    <property type="evidence" value="ECO:0007669"/>
    <property type="project" value="TreeGrafter"/>
</dbReference>
<sequence>MGERAKMVMWMCGAVLSVVTGALYVYENTVYLNVLNRLPTDFAAVAALQTENAFYYSYFQELVDCESFADGLGRIVWDRRTEYPDTLNAIRRFNIYQEILLALEFRFLRDLGLELPHPFHFFRMHIILLNGLGQATLGLLAVEISGSPLAAVGCYLASFLNRFQTSRLGNYTSSDLRELWGIPLLWVQSYLVWRALLSSYRYGMLRSLRVGLTVATFAFIVSWQFSPFLLLLQATALYFVCIVGGYESIRPTLVEILNIYSLSMALAVGVHFGSPYLLTSPFFFQLVALKVSTSICCCRSRVHRGWLAWMGRRLAHVAEGLIAIVVFLLVRKALAPFATADTHVYEILCTKVSAINDMLPQRMQLSASQLPACAEPSFNANLYLIMGVFKLLEWSSAEIYIKTTAAPAAAGALLLITLRCASHWVGMSGKAKIEDEPPASEKEVASKKKKEPKAGSGRNASKNQVPPASPVQVEAEDAALLFFAVQFLLFLLLGSLVNRLRVAFGPLMMVLAAAVMGPRLAPVFLQNAFPKGLTSLFFLGWLAHMFWMASMLPCITEEEGICQHMADKFSNDGDLVDLYDWINDVVPAGTPVLASMNLAGSMRAFTHVPMIIHPQFESENLRKRVQRAYELYNCGSEESFAKTMEQLHAKLVIFEYSRCFFTPYNLDDKRKNCNSKKHKTEDLMCMKLHARSRFFKLMFMNGNYAVFQLRKNPLKANPAPRASDVQIWLEEADTWKDYVHTCEKNQGRHCGPRLMEAAAHFHHGLKKPKVAAELRKWALKVFPDNGYVNFYQARFLDVDANRPQEAKAYYDKALRSLPNNVKVLTEVILFYDLALQDPTFSTSFVERRSRAGKAGERPLLNLTGPGAGLLMCEAAVPAKTGGHKALSQQLWARARELAPLNQCVKNNWPIIHGQGQEDSSHKLEYTPWARVKMTLAGGVGLEIGPHHQANARFLGDEPFTVWPPANKTAW</sequence>
<evidence type="ECO:0000256" key="5">
    <source>
        <dbReference type="ARBA" id="ARBA00022692"/>
    </source>
</evidence>
<evidence type="ECO:0000256" key="8">
    <source>
        <dbReference type="SAM" id="MobiDB-lite"/>
    </source>
</evidence>
<dbReference type="EMBL" id="CAJNDS010002129">
    <property type="protein sequence ID" value="CAE7343016.1"/>
    <property type="molecule type" value="Genomic_DNA"/>
</dbReference>
<evidence type="ECO:0000256" key="1">
    <source>
        <dbReference type="ARBA" id="ARBA00004141"/>
    </source>
</evidence>
<evidence type="ECO:0000256" key="6">
    <source>
        <dbReference type="ARBA" id="ARBA00022989"/>
    </source>
</evidence>
<evidence type="ECO:0000256" key="2">
    <source>
        <dbReference type="ARBA" id="ARBA00008744"/>
    </source>
</evidence>
<comment type="caution">
    <text evidence="10">The sequence shown here is derived from an EMBL/GenBank/DDBJ whole genome shotgun (WGS) entry which is preliminary data.</text>
</comment>
<evidence type="ECO:0000313" key="10">
    <source>
        <dbReference type="EMBL" id="CAE7343016.1"/>
    </source>
</evidence>
<keyword evidence="3" id="KW-0328">Glycosyltransferase</keyword>
<dbReference type="AlphaFoldDB" id="A0A812PQM9"/>
<proteinExistence type="inferred from homology"/>